<dbReference type="Proteomes" id="UP000316621">
    <property type="component" value="Chromosome 1"/>
</dbReference>
<dbReference type="PANTHER" id="PTHR34380">
    <property type="entry name" value="BNAA03G12380D PROTEIN"/>
    <property type="match status" value="1"/>
</dbReference>
<protein>
    <submittedName>
        <fullName evidence="2">Uncharacterized protein</fullName>
    </submittedName>
</protein>
<evidence type="ECO:0000313" key="3">
    <source>
        <dbReference type="Proteomes" id="UP000316621"/>
    </source>
</evidence>
<proteinExistence type="predicted"/>
<accession>A0A4Y7IKG2</accession>
<feature type="non-terminal residue" evidence="2">
    <location>
        <position position="451"/>
    </location>
</feature>
<keyword evidence="3" id="KW-1185">Reference proteome</keyword>
<organism evidence="2 3">
    <name type="scientific">Papaver somniferum</name>
    <name type="common">Opium poppy</name>
    <dbReference type="NCBI Taxonomy" id="3469"/>
    <lineage>
        <taxon>Eukaryota</taxon>
        <taxon>Viridiplantae</taxon>
        <taxon>Streptophyta</taxon>
        <taxon>Embryophyta</taxon>
        <taxon>Tracheophyta</taxon>
        <taxon>Spermatophyta</taxon>
        <taxon>Magnoliopsida</taxon>
        <taxon>Ranunculales</taxon>
        <taxon>Papaveraceae</taxon>
        <taxon>Papaveroideae</taxon>
        <taxon>Papaver</taxon>
    </lineage>
</organism>
<evidence type="ECO:0000313" key="2">
    <source>
        <dbReference type="EMBL" id="RZC47938.1"/>
    </source>
</evidence>
<dbReference type="AlphaFoldDB" id="A0A4Y7IKG2"/>
<feature type="compositionally biased region" description="Polar residues" evidence="1">
    <location>
        <begin position="151"/>
        <end position="164"/>
    </location>
</feature>
<dbReference type="Gramene" id="RZC47938">
    <property type="protein sequence ID" value="RZC47938"/>
    <property type="gene ID" value="C5167_040889"/>
</dbReference>
<dbReference type="PANTHER" id="PTHR34380:SF6">
    <property type="entry name" value="TERNARY COMPLEX FACTOR MIP1 LEUCINE-ZIPPER DOMAIN-CONTAINING PROTEIN"/>
    <property type="match status" value="1"/>
</dbReference>
<sequence>MELEKKKVECTELQGELTEVEETRMSTAEEENAIEFWRKKCSYLESEIGNSTMGCVESRVCNLVSLDPRNGKESSILRCQELSYSEMIESEVPGLLNEITQSGESNMSKPTTSRGGSAKFWTKEKNVERTAALKSLTKTRASKRRKMVTEGDQTTDSITEGGSPEVQTKMKNVKRIKGFEEPVIELESMELYKSNCFELSMELKKNKEELEKNKVELEKMKVELEKNKGKLAEIESEMRGLQNEITQTGEKQRDKNNMRKPNAETRGGGSKDPRVYELKTEEKVLNVEEGKGWGCLEERPCQQGSSSQADPQICKRTFGNMVSDSNDGGDSLSEFEDSHGGSMVMLAMKNLNTNKDKMKWNSEGDMLFSFEEDSELCMKAVCVFYRQEISEDEISPKGLVIDSDMLRCITLAKFLLEGDCKGDLKKSFKELETLDSEAVDDCKRLARSYSK</sequence>
<gene>
    <name evidence="2" type="ORF">C5167_040889</name>
</gene>
<feature type="compositionally biased region" description="Basic and acidic residues" evidence="1">
    <location>
        <begin position="250"/>
        <end position="273"/>
    </location>
</feature>
<name>A0A4Y7IKG2_PAPSO</name>
<reference evidence="2 3" key="1">
    <citation type="journal article" date="2018" name="Science">
        <title>The opium poppy genome and morphinan production.</title>
        <authorList>
            <person name="Guo L."/>
            <person name="Winzer T."/>
            <person name="Yang X."/>
            <person name="Li Y."/>
            <person name="Ning Z."/>
            <person name="He Z."/>
            <person name="Teodor R."/>
            <person name="Lu Y."/>
            <person name="Bowser T.A."/>
            <person name="Graham I.A."/>
            <person name="Ye K."/>
        </authorList>
    </citation>
    <scope>NUCLEOTIDE SEQUENCE [LARGE SCALE GENOMIC DNA]</scope>
    <source>
        <strain evidence="3">cv. HN1</strain>
        <tissue evidence="2">Leaves</tissue>
    </source>
</reference>
<dbReference type="EMBL" id="CM010715">
    <property type="protein sequence ID" value="RZC47938.1"/>
    <property type="molecule type" value="Genomic_DNA"/>
</dbReference>
<feature type="region of interest" description="Disordered" evidence="1">
    <location>
        <begin position="139"/>
        <end position="164"/>
    </location>
</feature>
<feature type="region of interest" description="Disordered" evidence="1">
    <location>
        <begin position="244"/>
        <end position="273"/>
    </location>
</feature>
<evidence type="ECO:0000256" key="1">
    <source>
        <dbReference type="SAM" id="MobiDB-lite"/>
    </source>
</evidence>